<evidence type="ECO:0000256" key="2">
    <source>
        <dbReference type="ARBA" id="ARBA00023127"/>
    </source>
</evidence>
<reference evidence="5" key="1">
    <citation type="journal article" date="2017" name="Nature">
        <title>The sunflower genome provides insights into oil metabolism, flowering and Asterid evolution.</title>
        <authorList>
            <person name="Badouin H."/>
            <person name="Gouzy J."/>
            <person name="Grassa C.J."/>
            <person name="Murat F."/>
            <person name="Staton S.E."/>
            <person name="Cottret L."/>
            <person name="Lelandais-Briere C."/>
            <person name="Owens G.L."/>
            <person name="Carrere S."/>
            <person name="Mayjonade B."/>
            <person name="Legrand L."/>
            <person name="Gill N."/>
            <person name="Kane N.C."/>
            <person name="Bowers J.E."/>
            <person name="Hubner S."/>
            <person name="Bellec A."/>
            <person name="Berard A."/>
            <person name="Berges H."/>
            <person name="Blanchet N."/>
            <person name="Boniface M.C."/>
            <person name="Brunel D."/>
            <person name="Catrice O."/>
            <person name="Chaidir N."/>
            <person name="Claudel C."/>
            <person name="Donnadieu C."/>
            <person name="Faraut T."/>
            <person name="Fievet G."/>
            <person name="Helmstetter N."/>
            <person name="King M."/>
            <person name="Knapp S.J."/>
            <person name="Lai Z."/>
            <person name="Le Paslier M.C."/>
            <person name="Lippi Y."/>
            <person name="Lorenzon L."/>
            <person name="Mandel J.R."/>
            <person name="Marage G."/>
            <person name="Marchand G."/>
            <person name="Marquand E."/>
            <person name="Bret-Mestries E."/>
            <person name="Morien E."/>
            <person name="Nambeesan S."/>
            <person name="Nguyen T."/>
            <person name="Pegot-Espagnet P."/>
            <person name="Pouilly N."/>
            <person name="Raftis F."/>
            <person name="Sallet E."/>
            <person name="Schiex T."/>
            <person name="Thomas J."/>
            <person name="Vandecasteele C."/>
            <person name="Vares D."/>
            <person name="Vear F."/>
            <person name="Vautrin S."/>
            <person name="Crespi M."/>
            <person name="Mangin B."/>
            <person name="Burke J.M."/>
            <person name="Salse J."/>
            <person name="Munos S."/>
            <person name="Vincourt P."/>
            <person name="Rieseberg L.H."/>
            <person name="Langlade N.B."/>
        </authorList>
    </citation>
    <scope>NUCLEOTIDE SEQUENCE</scope>
    <source>
        <tissue evidence="5">Leaves</tissue>
    </source>
</reference>
<keyword evidence="2" id="KW-0195">Cyclin</keyword>
<reference evidence="5" key="2">
    <citation type="submission" date="2020-06" db="EMBL/GenBank/DDBJ databases">
        <title>Helianthus annuus Genome sequencing and assembly Release 2.</title>
        <authorList>
            <person name="Gouzy J."/>
            <person name="Langlade N."/>
            <person name="Munos S."/>
        </authorList>
    </citation>
    <scope>NUCLEOTIDE SEQUENCE</scope>
    <source>
        <tissue evidence="5">Leaves</tissue>
    </source>
</reference>
<dbReference type="Pfam" id="PF00134">
    <property type="entry name" value="Cyclin_N"/>
    <property type="match status" value="1"/>
</dbReference>
<name>A0A9K3HLH5_HELAN</name>
<keyword evidence="1" id="KW-0132">Cell division</keyword>
<dbReference type="InterPro" id="IPR036915">
    <property type="entry name" value="Cyclin-like_sf"/>
</dbReference>
<comment type="caution">
    <text evidence="5">The sequence shown here is derived from an EMBL/GenBank/DDBJ whole genome shotgun (WGS) entry which is preliminary data.</text>
</comment>
<keyword evidence="3" id="KW-0131">Cell cycle</keyword>
<dbReference type="GO" id="GO:0051301">
    <property type="term" value="P:cell division"/>
    <property type="evidence" value="ECO:0007669"/>
    <property type="project" value="UniProtKB-KW"/>
</dbReference>
<dbReference type="Gramene" id="mRNA:HanXRQr2_Chr11g0471991">
    <property type="protein sequence ID" value="CDS:HanXRQr2_Chr11g0471991.1"/>
    <property type="gene ID" value="HanXRQr2_Chr11g0471991"/>
</dbReference>
<evidence type="ECO:0000256" key="1">
    <source>
        <dbReference type="ARBA" id="ARBA00022618"/>
    </source>
</evidence>
<organism evidence="5 6">
    <name type="scientific">Helianthus annuus</name>
    <name type="common">Common sunflower</name>
    <dbReference type="NCBI Taxonomy" id="4232"/>
    <lineage>
        <taxon>Eukaryota</taxon>
        <taxon>Viridiplantae</taxon>
        <taxon>Streptophyta</taxon>
        <taxon>Embryophyta</taxon>
        <taxon>Tracheophyta</taxon>
        <taxon>Spermatophyta</taxon>
        <taxon>Magnoliopsida</taxon>
        <taxon>eudicotyledons</taxon>
        <taxon>Gunneridae</taxon>
        <taxon>Pentapetalae</taxon>
        <taxon>asterids</taxon>
        <taxon>campanulids</taxon>
        <taxon>Asterales</taxon>
        <taxon>Asteraceae</taxon>
        <taxon>Asteroideae</taxon>
        <taxon>Heliantheae alliance</taxon>
        <taxon>Heliantheae</taxon>
        <taxon>Helianthus</taxon>
    </lineage>
</organism>
<dbReference type="SUPFAM" id="SSF47954">
    <property type="entry name" value="Cyclin-like"/>
    <property type="match status" value="1"/>
</dbReference>
<dbReference type="PROSITE" id="PS00292">
    <property type="entry name" value="CYCLINS"/>
    <property type="match status" value="1"/>
</dbReference>
<gene>
    <name evidence="5" type="ORF">HanXRQr2_Chr11g0471991</name>
</gene>
<evidence type="ECO:0000313" key="5">
    <source>
        <dbReference type="EMBL" id="KAF5780446.1"/>
    </source>
</evidence>
<feature type="domain" description="Cyclin N-terminal" evidence="4">
    <location>
        <begin position="4"/>
        <end position="56"/>
    </location>
</feature>
<evidence type="ECO:0000256" key="3">
    <source>
        <dbReference type="ARBA" id="ARBA00023306"/>
    </source>
</evidence>
<evidence type="ECO:0000259" key="4">
    <source>
        <dbReference type="Pfam" id="PF00134"/>
    </source>
</evidence>
<keyword evidence="6" id="KW-1185">Reference proteome</keyword>
<dbReference type="AlphaFoldDB" id="A0A9K3HLH5"/>
<dbReference type="InterPro" id="IPR048258">
    <property type="entry name" value="Cyclins_cyclin-box"/>
</dbReference>
<dbReference type="InterPro" id="IPR006671">
    <property type="entry name" value="Cyclin_N"/>
</dbReference>
<dbReference type="EMBL" id="MNCJ02000326">
    <property type="protein sequence ID" value="KAF5780446.1"/>
    <property type="molecule type" value="Genomic_DNA"/>
</dbReference>
<sequence length="62" mass="7512">MAGYMVQVQKYITEGMRTIIIEWLFEVAEDRRFFQETLFCTVTYIDKYLSVRVLQDKVSFNF</sequence>
<evidence type="ECO:0000313" key="6">
    <source>
        <dbReference type="Proteomes" id="UP000215914"/>
    </source>
</evidence>
<accession>A0A9K3HLH5</accession>
<proteinExistence type="predicted"/>
<protein>
    <submittedName>
        <fullName evidence="5">Cyclin</fullName>
    </submittedName>
</protein>
<dbReference type="Gene3D" id="1.10.472.10">
    <property type="entry name" value="Cyclin-like"/>
    <property type="match status" value="1"/>
</dbReference>
<dbReference type="Proteomes" id="UP000215914">
    <property type="component" value="Unassembled WGS sequence"/>
</dbReference>